<gene>
    <name evidence="1" type="ORF">CCMSSC00406_0008541</name>
</gene>
<name>A0ACB7IZF1_PLECO</name>
<dbReference type="Proteomes" id="UP000824881">
    <property type="component" value="Unassembled WGS sequence"/>
</dbReference>
<protein>
    <submittedName>
        <fullName evidence="1">Uncharacterized protein</fullName>
    </submittedName>
</protein>
<organism evidence="1 2">
    <name type="scientific">Pleurotus cornucopiae</name>
    <name type="common">Cornucopia mushroom</name>
    <dbReference type="NCBI Taxonomy" id="5321"/>
    <lineage>
        <taxon>Eukaryota</taxon>
        <taxon>Fungi</taxon>
        <taxon>Dikarya</taxon>
        <taxon>Basidiomycota</taxon>
        <taxon>Agaricomycotina</taxon>
        <taxon>Agaricomycetes</taxon>
        <taxon>Agaricomycetidae</taxon>
        <taxon>Agaricales</taxon>
        <taxon>Pleurotineae</taxon>
        <taxon>Pleurotaceae</taxon>
        <taxon>Pleurotus</taxon>
    </lineage>
</organism>
<dbReference type="EMBL" id="WQMT02000004">
    <property type="protein sequence ID" value="KAG9223658.1"/>
    <property type="molecule type" value="Genomic_DNA"/>
</dbReference>
<evidence type="ECO:0000313" key="2">
    <source>
        <dbReference type="Proteomes" id="UP000824881"/>
    </source>
</evidence>
<proteinExistence type="predicted"/>
<keyword evidence="2" id="KW-1185">Reference proteome</keyword>
<comment type="caution">
    <text evidence="1">The sequence shown here is derived from an EMBL/GenBank/DDBJ whole genome shotgun (WGS) entry which is preliminary data.</text>
</comment>
<accession>A0ACB7IZF1</accession>
<reference evidence="1 2" key="1">
    <citation type="journal article" date="2021" name="Appl. Environ. Microbiol.">
        <title>Genetic linkage and physical mapping for an oyster mushroom Pleurotus cornucopiae and QTL analysis for the trait cap color.</title>
        <authorList>
            <person name="Zhang Y."/>
            <person name="Gao W."/>
            <person name="Sonnenberg A."/>
            <person name="Chen Q."/>
            <person name="Zhang J."/>
            <person name="Huang C."/>
        </authorList>
    </citation>
    <scope>NUCLEOTIDE SEQUENCE [LARGE SCALE GENOMIC DNA]</scope>
    <source>
        <strain evidence="1">CCMSSC00406</strain>
    </source>
</reference>
<sequence length="1260" mass="142223">MDSLPSPALSPPLMPADSRKRQRSNSMESVPTSPKRQPTPMVLDPVDAYMETQQEPQIVLDSQTDPRERWAWADKAKDRPMQLGETWYVVSKDWWTRWRKGCTGEIDKDGPLAEKDVGPVNNAGILSSVAKLQVGLIEGIDVEYVPAEVWNALQSWYGPSLNPLARKVIERGEAKQVTLELYPSYIKVLRLVKSEPSTATKLKTPPTITVSTRESVNVLLDTARSLFTDETAADHRVWKVDTALLDVDGPEFPISELKQNNGALIEPTDKTITDVGLEFEDLIVIEFKDKDGNWMVNADDIMELPLFPSDAGFFQRMGPPPPPPPSALKGYTPSQSKQLVFAKSNNARKGAPGTLGLGNMGNTCFMNSALQCLAHEPELTEYFLCGVFEKELNPDNPLGMHGAIAEAFGALLRRIWDPNPSTTSYSPREFKVQLQRFAPQFSGYQQHDSQELVAFLLDGLHEDLNRVLKKPYVEKPDWEGGGDVELARFAQKSWEGYMKRNDSVIVDLFQGQYQSTLVCPECKKVSITFDPFMYLTLPLPVDKKWRHTVYYIPWDVSKPHMKARFSRIPLEVKQLLGRWMDATPENLLTLEIFSHRFYKNLDDNVPCGDMSDNDTIVCFELPCPARQSKAYKKKPDDPFILPLYLYDASPMRNSYSSRTIPCFGYPAIVVLPPQHATDVNAIREQVVGRMERWTKQATHLYSWELSNPGSNSDNDGAPIQIVPSSVVPPVDTITEIRNEEDGAVVVKVEEVSSIVEEGDIVDEKSEILDKPMDTGLSTPPPTDQPVKLGAKWDTFTLKLQPNHKDFGTSINMYSNNRFETWEARKEESESNDWDGVLLRDDDAIYCEFDENMKVFFFGDERSRWENAKWDEWETYIHPEYAAAKKADGEKNGPGKKGLDLRDCLDEFTKEEQLGEDDLWYCPKCKKHQQATKKFDLWSAPDILVVHLKRFSNSRMLRDKIDVFVDFPVEGLDLEEMVGERKVAKRLMEQGGVDLDDLGIGNLEEPLVYDLFGVDEHMGGLGGGHYRAYALNHETQKWYHFDDSFVTEARPEDAVNANAYLLFYRRRSSKPLGGESYTAIKEWRERSKDVSPSEDIDEYKEPIVGPVALADDDTIDLGPDTSLPTPPSENEWAFNKSESSKRPDPKHNTFMKPRTPVVSLSRRMEASQSADLDGASSSSVEAEPDIDMDRETADFLDEPDEEPGAADISISMPGGERMILRGREEWESYIRVTPPAELSDLDSDMEDHSSSARSSPPALGP</sequence>
<evidence type="ECO:0000313" key="1">
    <source>
        <dbReference type="EMBL" id="KAG9223658.1"/>
    </source>
</evidence>